<reference evidence="3" key="1">
    <citation type="submission" date="2016-06" db="UniProtKB">
        <authorList>
            <consortium name="WormBaseParasite"/>
        </authorList>
    </citation>
    <scope>IDENTIFICATION</scope>
</reference>
<evidence type="ECO:0000313" key="1">
    <source>
        <dbReference type="EMBL" id="VDP69801.1"/>
    </source>
</evidence>
<keyword evidence="2" id="KW-1185">Reference proteome</keyword>
<evidence type="ECO:0000313" key="2">
    <source>
        <dbReference type="Proteomes" id="UP000279833"/>
    </source>
</evidence>
<dbReference type="Proteomes" id="UP000279833">
    <property type="component" value="Unassembled WGS sequence"/>
</dbReference>
<sequence length="32" mass="3612">MTGIEYTAIIISIFSVNQIGRYSWINRSGSSF</sequence>
<accession>A0A183KX62</accession>
<dbReference type="WBParaSite" id="SCUD_0001965901-mRNA-1">
    <property type="protein sequence ID" value="SCUD_0001965901-mRNA-1"/>
    <property type="gene ID" value="SCUD_0001965901"/>
</dbReference>
<dbReference type="AlphaFoldDB" id="A0A183KX62"/>
<reference evidence="1 2" key="2">
    <citation type="submission" date="2018-11" db="EMBL/GenBank/DDBJ databases">
        <authorList>
            <consortium name="Pathogen Informatics"/>
        </authorList>
    </citation>
    <scope>NUCLEOTIDE SEQUENCE [LARGE SCALE GENOMIC DNA]</scope>
    <source>
        <strain evidence="1">Dakar</strain>
        <strain evidence="2">Dakar, Senegal</strain>
    </source>
</reference>
<dbReference type="EMBL" id="UZAK01042879">
    <property type="protein sequence ID" value="VDP69801.1"/>
    <property type="molecule type" value="Genomic_DNA"/>
</dbReference>
<evidence type="ECO:0000313" key="3">
    <source>
        <dbReference type="WBParaSite" id="SCUD_0001965901-mRNA-1"/>
    </source>
</evidence>
<organism evidence="3">
    <name type="scientific">Schistosoma curassoni</name>
    <dbReference type="NCBI Taxonomy" id="6186"/>
    <lineage>
        <taxon>Eukaryota</taxon>
        <taxon>Metazoa</taxon>
        <taxon>Spiralia</taxon>
        <taxon>Lophotrochozoa</taxon>
        <taxon>Platyhelminthes</taxon>
        <taxon>Trematoda</taxon>
        <taxon>Digenea</taxon>
        <taxon>Strigeidida</taxon>
        <taxon>Schistosomatoidea</taxon>
        <taxon>Schistosomatidae</taxon>
        <taxon>Schistosoma</taxon>
    </lineage>
</organism>
<proteinExistence type="predicted"/>
<protein>
    <submittedName>
        <fullName evidence="1 3">Uncharacterized protein</fullName>
    </submittedName>
</protein>
<gene>
    <name evidence="1" type="ORF">SCUD_LOCUS19655</name>
</gene>
<name>A0A183KX62_9TREM</name>